<evidence type="ECO:0000256" key="1">
    <source>
        <dbReference type="SAM" id="Phobius"/>
    </source>
</evidence>
<dbReference type="PANTHER" id="PTHR41309:SF2">
    <property type="entry name" value="MEMBRANE PROTEIN"/>
    <property type="match status" value="1"/>
</dbReference>
<organism evidence="2 3">
    <name type="scientific">Caloramator quimbayensis</name>
    <dbReference type="NCBI Taxonomy" id="1147123"/>
    <lineage>
        <taxon>Bacteria</taxon>
        <taxon>Bacillati</taxon>
        <taxon>Bacillota</taxon>
        <taxon>Clostridia</taxon>
        <taxon>Eubacteriales</taxon>
        <taxon>Clostridiaceae</taxon>
        <taxon>Caloramator</taxon>
    </lineage>
</organism>
<dbReference type="RefSeq" id="WP_078695399.1">
    <property type="nucleotide sequence ID" value="NZ_FUYH01000002.1"/>
</dbReference>
<dbReference type="Pfam" id="PF13346">
    <property type="entry name" value="ABC2_membrane_5"/>
    <property type="match status" value="1"/>
</dbReference>
<keyword evidence="1" id="KW-0812">Transmembrane</keyword>
<feature type="transmembrane region" description="Helical" evidence="1">
    <location>
        <begin position="185"/>
        <end position="209"/>
    </location>
</feature>
<reference evidence="3" key="1">
    <citation type="submission" date="2017-02" db="EMBL/GenBank/DDBJ databases">
        <authorList>
            <person name="Varghese N."/>
            <person name="Submissions S."/>
        </authorList>
    </citation>
    <scope>NUCLEOTIDE SEQUENCE [LARGE SCALE GENOMIC DNA]</scope>
    <source>
        <strain evidence="3">USBA 833</strain>
    </source>
</reference>
<feature type="transmembrane region" description="Helical" evidence="1">
    <location>
        <begin position="119"/>
        <end position="139"/>
    </location>
</feature>
<accession>A0A1T4WLC7</accession>
<sequence>MLSLILKDLLIQKKNLIFAFLYIIFIMLSIQSKIMGATLSICICAISYITLSSASAYDDRSNGNIFLNTLPISREKIVLSKYISLFIYAAFTTAIYFIIYIITSSLNLKISLYPVTLEGIIYGLFLVSIMYSLSLPIFFKFGYMKAKWIQFIIFFLFFGGISYIIKFLESRFSNILLDFGGSKCLIMLLIIILSFIILFISYCLSVYFYKRREF</sequence>
<dbReference type="InterPro" id="IPR025699">
    <property type="entry name" value="ABC2_memb-like"/>
</dbReference>
<dbReference type="PANTHER" id="PTHR41309">
    <property type="entry name" value="MEMBRANE PROTEIN-RELATED"/>
    <property type="match status" value="1"/>
</dbReference>
<name>A0A1T4WLC7_9CLOT</name>
<feature type="transmembrane region" description="Helical" evidence="1">
    <location>
        <begin position="148"/>
        <end position="165"/>
    </location>
</feature>
<evidence type="ECO:0000313" key="2">
    <source>
        <dbReference type="EMBL" id="SKA78156.1"/>
    </source>
</evidence>
<proteinExistence type="predicted"/>
<dbReference type="AlphaFoldDB" id="A0A1T4WLC7"/>
<evidence type="ECO:0000313" key="3">
    <source>
        <dbReference type="Proteomes" id="UP000190105"/>
    </source>
</evidence>
<keyword evidence="3" id="KW-1185">Reference proteome</keyword>
<feature type="transmembrane region" description="Helical" evidence="1">
    <location>
        <begin position="15"/>
        <end position="31"/>
    </location>
</feature>
<gene>
    <name evidence="2" type="ORF">SAMN05443428_10298</name>
</gene>
<dbReference type="Proteomes" id="UP000190105">
    <property type="component" value="Unassembled WGS sequence"/>
</dbReference>
<keyword evidence="1" id="KW-1133">Transmembrane helix</keyword>
<dbReference type="EMBL" id="FUYH01000002">
    <property type="protein sequence ID" value="SKA78156.1"/>
    <property type="molecule type" value="Genomic_DNA"/>
</dbReference>
<feature type="transmembrane region" description="Helical" evidence="1">
    <location>
        <begin position="78"/>
        <end position="99"/>
    </location>
</feature>
<protein>
    <submittedName>
        <fullName evidence="2">ABC-2 family transporter protein</fullName>
    </submittedName>
</protein>
<dbReference type="OrthoDB" id="2917865at2"/>
<feature type="transmembrane region" description="Helical" evidence="1">
    <location>
        <begin position="37"/>
        <end position="57"/>
    </location>
</feature>
<dbReference type="STRING" id="1147123.SAMN05443428_10298"/>
<keyword evidence="1" id="KW-0472">Membrane</keyword>